<comment type="subunit">
    <text evidence="2">Homotetramer.</text>
</comment>
<keyword evidence="6" id="KW-1185">Reference proteome</keyword>
<gene>
    <name evidence="5" type="ORF">ACFSUO_05590</name>
</gene>
<comment type="caution">
    <text evidence="2">Lacks conserved residue(s) required for the propagation of feature annotation.</text>
</comment>
<proteinExistence type="inferred from homology"/>
<evidence type="ECO:0000256" key="1">
    <source>
        <dbReference type="ARBA" id="ARBA00023125"/>
    </source>
</evidence>
<feature type="region of interest" description="Disordered" evidence="4">
    <location>
        <begin position="101"/>
        <end position="140"/>
    </location>
</feature>
<organism evidence="5 6">
    <name type="scientific">Lentibacillus juripiscarius</name>
    <dbReference type="NCBI Taxonomy" id="257446"/>
    <lineage>
        <taxon>Bacteria</taxon>
        <taxon>Bacillati</taxon>
        <taxon>Bacillota</taxon>
        <taxon>Bacilli</taxon>
        <taxon>Bacillales</taxon>
        <taxon>Bacillaceae</taxon>
        <taxon>Lentibacillus</taxon>
    </lineage>
</organism>
<dbReference type="HAMAP" id="MF_00984">
    <property type="entry name" value="SSB"/>
    <property type="match status" value="1"/>
</dbReference>
<dbReference type="Proteomes" id="UP001597502">
    <property type="component" value="Unassembled WGS sequence"/>
</dbReference>
<dbReference type="CDD" id="cd04496">
    <property type="entry name" value="SSB_OBF"/>
    <property type="match status" value="1"/>
</dbReference>
<evidence type="ECO:0000313" key="6">
    <source>
        <dbReference type="Proteomes" id="UP001597502"/>
    </source>
</evidence>
<feature type="compositionally biased region" description="Low complexity" evidence="4">
    <location>
        <begin position="107"/>
        <end position="128"/>
    </location>
</feature>
<dbReference type="InterPro" id="IPR011344">
    <property type="entry name" value="ssDNA-bd"/>
</dbReference>
<accession>A0ABW5V365</accession>
<evidence type="ECO:0000313" key="5">
    <source>
        <dbReference type="EMBL" id="MFD2760442.1"/>
    </source>
</evidence>
<dbReference type="PROSITE" id="PS50935">
    <property type="entry name" value="SSB"/>
    <property type="match status" value="1"/>
</dbReference>
<dbReference type="NCBIfam" id="TIGR00621">
    <property type="entry name" value="ssb"/>
    <property type="match status" value="1"/>
</dbReference>
<comment type="caution">
    <text evidence="5">The sequence shown here is derived from an EMBL/GenBank/DDBJ whole genome shotgun (WGS) entry which is preliminary data.</text>
</comment>
<evidence type="ECO:0000256" key="4">
    <source>
        <dbReference type="SAM" id="MobiDB-lite"/>
    </source>
</evidence>
<name>A0ABW5V365_9BACI</name>
<dbReference type="RefSeq" id="WP_382391924.1">
    <property type="nucleotide sequence ID" value="NZ_JBHUNA010000009.1"/>
</dbReference>
<protein>
    <recommendedName>
        <fullName evidence="2 3">Single-stranded DNA-binding protein</fullName>
        <shortName evidence="2">SSB</shortName>
    </recommendedName>
</protein>
<keyword evidence="1 2" id="KW-0238">DNA-binding</keyword>
<reference evidence="6" key="1">
    <citation type="journal article" date="2019" name="Int. J. Syst. Evol. Microbiol.">
        <title>The Global Catalogue of Microorganisms (GCM) 10K type strain sequencing project: providing services to taxonomists for standard genome sequencing and annotation.</title>
        <authorList>
            <consortium name="The Broad Institute Genomics Platform"/>
            <consortium name="The Broad Institute Genome Sequencing Center for Infectious Disease"/>
            <person name="Wu L."/>
            <person name="Ma J."/>
        </authorList>
    </citation>
    <scope>NUCLEOTIDE SEQUENCE [LARGE SCALE GENOMIC DNA]</scope>
    <source>
        <strain evidence="6">TISTR 1535</strain>
    </source>
</reference>
<dbReference type="Gene3D" id="2.40.50.140">
    <property type="entry name" value="Nucleic acid-binding proteins"/>
    <property type="match status" value="1"/>
</dbReference>
<dbReference type="PIRSF" id="PIRSF002070">
    <property type="entry name" value="SSB"/>
    <property type="match status" value="1"/>
</dbReference>
<dbReference type="InterPro" id="IPR000424">
    <property type="entry name" value="Primosome_PriB/ssb"/>
</dbReference>
<evidence type="ECO:0000256" key="3">
    <source>
        <dbReference type="PIRNR" id="PIRNR002070"/>
    </source>
</evidence>
<dbReference type="GO" id="GO:0003677">
    <property type="term" value="F:DNA binding"/>
    <property type="evidence" value="ECO:0007669"/>
    <property type="project" value="UniProtKB-KW"/>
</dbReference>
<dbReference type="SUPFAM" id="SSF50249">
    <property type="entry name" value="Nucleic acid-binding proteins"/>
    <property type="match status" value="1"/>
</dbReference>
<sequence>MNNTQLIGRMTKDVDMKYTQNGVAVATFTLAVNRPFTNKNGDREADFIRCQVWRKLAENTAQFCKKGSQVGVTGRIQTRSFEGQDGKPVFMTEVVGDQVEFLDTKTSQGKGSSSNQSSGQSNPFQGQGHPVEVDDKELPF</sequence>
<dbReference type="PANTHER" id="PTHR10302">
    <property type="entry name" value="SINGLE-STRANDED DNA-BINDING PROTEIN"/>
    <property type="match status" value="1"/>
</dbReference>
<evidence type="ECO:0000256" key="2">
    <source>
        <dbReference type="HAMAP-Rule" id="MF_00984"/>
    </source>
</evidence>
<dbReference type="Pfam" id="PF00436">
    <property type="entry name" value="SSB"/>
    <property type="match status" value="1"/>
</dbReference>
<feature type="compositionally biased region" description="Basic and acidic residues" evidence="4">
    <location>
        <begin position="131"/>
        <end position="140"/>
    </location>
</feature>
<dbReference type="InterPro" id="IPR012340">
    <property type="entry name" value="NA-bd_OB-fold"/>
</dbReference>
<dbReference type="PANTHER" id="PTHR10302:SF27">
    <property type="entry name" value="SINGLE-STRANDED DNA-BINDING PROTEIN"/>
    <property type="match status" value="1"/>
</dbReference>
<dbReference type="EMBL" id="JBHUNA010000009">
    <property type="protein sequence ID" value="MFD2760442.1"/>
    <property type="molecule type" value="Genomic_DNA"/>
</dbReference>